<comment type="caution">
    <text evidence="1">The sequence shown here is derived from an EMBL/GenBank/DDBJ whole genome shotgun (WGS) entry which is preliminary data.</text>
</comment>
<sequence>MAKITEVNDNEQEIVATNISEKNKATVPNIELLKFQLSSGLDAVFKKPNAVDLIAAEKLPGAVSRTESGTGMTTAIFYREIGKRCCVSWGKAKKIPSEIRSGDDSKLSEFFMKLLNVTYIESGNCSMDVEDEATENEAGDRFIPKEVKLTNGDTVVFRQVLNKDIEQIEKVSSTTAITSVEQYLKLACQTVTKINGKPTNWAEVQTYFYELTGEDYIRVYLTLRSF</sequence>
<accession>A0A1B7X0Z5</accession>
<proteinExistence type="predicted"/>
<organism evidence="1 2">
    <name type="scientific">Aphanizomenon flos-aquae WA102</name>
    <dbReference type="NCBI Taxonomy" id="1710896"/>
    <lineage>
        <taxon>Bacteria</taxon>
        <taxon>Bacillati</taxon>
        <taxon>Cyanobacteriota</taxon>
        <taxon>Cyanophyceae</taxon>
        <taxon>Nostocales</taxon>
        <taxon>Aphanizomenonaceae</taxon>
        <taxon>Aphanizomenon</taxon>
    </lineage>
</organism>
<evidence type="ECO:0000313" key="1">
    <source>
        <dbReference type="EMBL" id="OBQ43009.1"/>
    </source>
</evidence>
<gene>
    <name evidence="1" type="ORF">AN484_14660</name>
</gene>
<dbReference type="AlphaFoldDB" id="A0A1B7X0Z5"/>
<dbReference type="Proteomes" id="UP000092093">
    <property type="component" value="Unassembled WGS sequence"/>
</dbReference>
<protein>
    <submittedName>
        <fullName evidence="1">Uncharacterized protein</fullName>
    </submittedName>
</protein>
<evidence type="ECO:0000313" key="2">
    <source>
        <dbReference type="Proteomes" id="UP000092093"/>
    </source>
</evidence>
<reference evidence="1 2" key="1">
    <citation type="submission" date="2015-09" db="EMBL/GenBank/DDBJ databases">
        <title>Aphanizomenon flos-aquae WA102.</title>
        <authorList>
            <person name="Driscoll C."/>
        </authorList>
    </citation>
    <scope>NUCLEOTIDE SEQUENCE [LARGE SCALE GENOMIC DNA]</scope>
    <source>
        <strain evidence="1">WA102</strain>
    </source>
</reference>
<dbReference type="EMBL" id="LJOW01000074">
    <property type="protein sequence ID" value="OBQ43009.1"/>
    <property type="molecule type" value="Genomic_DNA"/>
</dbReference>
<name>A0A1B7X0Z5_APHFL</name>